<dbReference type="EMBL" id="JACCJB010000021">
    <property type="protein sequence ID" value="KAF6218825.1"/>
    <property type="molecule type" value="Genomic_DNA"/>
</dbReference>
<dbReference type="RefSeq" id="XP_037148260.1">
    <property type="nucleotide sequence ID" value="XM_037296278.1"/>
</dbReference>
<protein>
    <submittedName>
        <fullName evidence="1">Uncharacterized protein</fullName>
    </submittedName>
</protein>
<keyword evidence="2" id="KW-1185">Reference proteome</keyword>
<dbReference type="AlphaFoldDB" id="A0A8H6F887"/>
<reference evidence="1 2" key="1">
    <citation type="journal article" date="2020" name="Genomics">
        <title>Complete, high-quality genomes from long-read metagenomic sequencing of two wolf lichen thalli reveals enigmatic genome architecture.</title>
        <authorList>
            <person name="McKenzie S.K."/>
            <person name="Walston R.F."/>
            <person name="Allen J.L."/>
        </authorList>
    </citation>
    <scope>NUCLEOTIDE SEQUENCE [LARGE SCALE GENOMIC DNA]</scope>
    <source>
        <strain evidence="1">WasteWater1</strain>
    </source>
</reference>
<proteinExistence type="predicted"/>
<dbReference type="GeneID" id="59333774"/>
<name>A0A8H6F887_9LECA</name>
<dbReference type="Proteomes" id="UP000593566">
    <property type="component" value="Unassembled WGS sequence"/>
</dbReference>
<sequence>MSKPSSSSKAPSTVPGVNLSFYVQIDPLEPNYQAEPARHGTHNFWAPPHTKTGYNRKPGMLFRWGSGVITHVSANDTVGRSLHQTYSAATVFTQNPDTPHLLAVPFDAETKHARENQGGWRPLFFRHIQNTQHTYSAVSTVGDRQHIAAPGSSHWMPQLLPRVYDYQAGSPRIQAGLIGSIPLLIALAAFSAPPDALREVLINCLRPGTWRPHRFQYPAGHIAERGMVVTIFFDPVNPQGSNAVMLNKLQNGDFGAFYS</sequence>
<evidence type="ECO:0000313" key="2">
    <source>
        <dbReference type="Proteomes" id="UP000593566"/>
    </source>
</evidence>
<gene>
    <name evidence="1" type="ORF">HO133_005368</name>
</gene>
<comment type="caution">
    <text evidence="1">The sequence shown here is derived from an EMBL/GenBank/DDBJ whole genome shotgun (WGS) entry which is preliminary data.</text>
</comment>
<accession>A0A8H6F887</accession>
<organism evidence="1 2">
    <name type="scientific">Letharia lupina</name>
    <dbReference type="NCBI Taxonomy" id="560253"/>
    <lineage>
        <taxon>Eukaryota</taxon>
        <taxon>Fungi</taxon>
        <taxon>Dikarya</taxon>
        <taxon>Ascomycota</taxon>
        <taxon>Pezizomycotina</taxon>
        <taxon>Lecanoromycetes</taxon>
        <taxon>OSLEUM clade</taxon>
        <taxon>Lecanoromycetidae</taxon>
        <taxon>Lecanorales</taxon>
        <taxon>Lecanorineae</taxon>
        <taxon>Parmeliaceae</taxon>
        <taxon>Letharia</taxon>
    </lineage>
</organism>
<evidence type="ECO:0000313" key="1">
    <source>
        <dbReference type="EMBL" id="KAF6218825.1"/>
    </source>
</evidence>